<accession>A0A1Y2T5M6</accession>
<evidence type="ECO:0000256" key="7">
    <source>
        <dbReference type="SAM" id="MobiDB-lite"/>
    </source>
</evidence>
<evidence type="ECO:0000256" key="1">
    <source>
        <dbReference type="ARBA" id="ARBA00004651"/>
    </source>
</evidence>
<dbReference type="EMBL" id="LWLV01000333">
    <property type="protein sequence ID" value="OTA41609.1"/>
    <property type="molecule type" value="Genomic_DNA"/>
</dbReference>
<evidence type="ECO:0000256" key="3">
    <source>
        <dbReference type="ARBA" id="ARBA00022475"/>
    </source>
</evidence>
<feature type="transmembrane region" description="Helical" evidence="8">
    <location>
        <begin position="20"/>
        <end position="38"/>
    </location>
</feature>
<evidence type="ECO:0000256" key="4">
    <source>
        <dbReference type="ARBA" id="ARBA00022692"/>
    </source>
</evidence>
<dbReference type="AlphaFoldDB" id="A0A1Y2T5M6"/>
<proteinExistence type="inferred from homology"/>
<evidence type="ECO:0000259" key="9">
    <source>
        <dbReference type="Pfam" id="PF04239"/>
    </source>
</evidence>
<keyword evidence="4 8" id="KW-0812">Transmembrane</keyword>
<feature type="domain" description="YetF C-terminal" evidence="9">
    <location>
        <begin position="98"/>
        <end position="168"/>
    </location>
</feature>
<dbReference type="InterPro" id="IPR007353">
    <property type="entry name" value="DUF421"/>
</dbReference>
<evidence type="ECO:0000313" key="10">
    <source>
        <dbReference type="EMBL" id="OTA41609.1"/>
    </source>
</evidence>
<dbReference type="Proteomes" id="UP000194267">
    <property type="component" value="Unassembled WGS sequence"/>
</dbReference>
<dbReference type="GO" id="GO:0005886">
    <property type="term" value="C:plasma membrane"/>
    <property type="evidence" value="ECO:0007669"/>
    <property type="project" value="UniProtKB-SubCell"/>
</dbReference>
<feature type="transmembrane region" description="Helical" evidence="8">
    <location>
        <begin position="50"/>
        <end position="69"/>
    </location>
</feature>
<reference evidence="11" key="1">
    <citation type="submission" date="2016-04" db="EMBL/GenBank/DDBJ databases">
        <authorList>
            <person name="Antunes L.P."/>
            <person name="Martins L.F."/>
            <person name="Pereira R.V."/>
            <person name="Thomas A.M."/>
            <person name="Barbosa D."/>
            <person name="Nascimento L."/>
            <person name="Silva G.M."/>
            <person name="Condomitti G.W."/>
            <person name="Digiampietri L.A."/>
            <person name="Lombardi K.C."/>
            <person name="Ramos P.L."/>
            <person name="Quaggio R.B."/>
            <person name="Oliveira J.C."/>
            <person name="Pascon R.C."/>
            <person name="Cruz J.B."/>
            <person name="Silva A.M."/>
            <person name="Setubal J.C."/>
        </authorList>
    </citation>
    <scope>NUCLEOTIDE SEQUENCE [LARGE SCALE GENOMIC DNA]</scope>
</reference>
<evidence type="ECO:0000313" key="11">
    <source>
        <dbReference type="Proteomes" id="UP000194267"/>
    </source>
</evidence>
<evidence type="ECO:0000256" key="6">
    <source>
        <dbReference type="ARBA" id="ARBA00023136"/>
    </source>
</evidence>
<comment type="caution">
    <text evidence="10">The sequence shown here is derived from an EMBL/GenBank/DDBJ whole genome shotgun (WGS) entry which is preliminary data.</text>
</comment>
<dbReference type="InterPro" id="IPR023090">
    <property type="entry name" value="UPF0702_alpha/beta_dom_sf"/>
</dbReference>
<sequence>MWILAQIFTSDWTKELFQHVPVLLVRTVLTFILVMIVVRWTGKRSIANLAPFDLAMVIMIGEVAAIPISTLDVDFLHGLIPVVLLGGLHVILTTVNLHWKRFERWTEGFPTLLVKDGRVLRRNLLKERVSMADLMTALRHKEVEDVSEVKEAWMEQSGGISVILKRDAGPATPRDVERAVEAVLARRLPGLVQEAVERAIGQAAAAHARPVRPNPGGRRWDREGDDVLH</sequence>
<organism evidence="10 11">
    <name type="scientific">Symbiobacterium thermophilum</name>
    <dbReference type="NCBI Taxonomy" id="2734"/>
    <lineage>
        <taxon>Bacteria</taxon>
        <taxon>Bacillati</taxon>
        <taxon>Bacillota</taxon>
        <taxon>Clostridia</taxon>
        <taxon>Eubacteriales</taxon>
        <taxon>Symbiobacteriaceae</taxon>
        <taxon>Symbiobacterium</taxon>
    </lineage>
</organism>
<protein>
    <recommendedName>
        <fullName evidence="9">YetF C-terminal domain-containing protein</fullName>
    </recommendedName>
</protein>
<keyword evidence="3" id="KW-1003">Cell membrane</keyword>
<dbReference type="PANTHER" id="PTHR34582">
    <property type="entry name" value="UPF0702 TRANSMEMBRANE PROTEIN YCAP"/>
    <property type="match status" value="1"/>
</dbReference>
<evidence type="ECO:0000256" key="8">
    <source>
        <dbReference type="SAM" id="Phobius"/>
    </source>
</evidence>
<dbReference type="Gene3D" id="3.30.240.20">
    <property type="entry name" value="bsu07140 like domains"/>
    <property type="match status" value="1"/>
</dbReference>
<gene>
    <name evidence="10" type="ORF">A6D92_05205</name>
</gene>
<comment type="similarity">
    <text evidence="2">Belongs to the UPF0702 family.</text>
</comment>
<comment type="subcellular location">
    <subcellularLocation>
        <location evidence="1">Cell membrane</location>
        <topology evidence="1">Multi-pass membrane protein</topology>
    </subcellularLocation>
</comment>
<feature type="region of interest" description="Disordered" evidence="7">
    <location>
        <begin position="202"/>
        <end position="229"/>
    </location>
</feature>
<dbReference type="Pfam" id="PF04239">
    <property type="entry name" value="DUF421"/>
    <property type="match status" value="1"/>
</dbReference>
<dbReference type="PANTHER" id="PTHR34582:SF6">
    <property type="entry name" value="UPF0702 TRANSMEMBRANE PROTEIN YCAP"/>
    <property type="match status" value="1"/>
</dbReference>
<evidence type="ECO:0000256" key="5">
    <source>
        <dbReference type="ARBA" id="ARBA00022989"/>
    </source>
</evidence>
<name>A0A1Y2T5M6_SYMTR</name>
<keyword evidence="6 8" id="KW-0472">Membrane</keyword>
<feature type="compositionally biased region" description="Basic and acidic residues" evidence="7">
    <location>
        <begin position="218"/>
        <end position="229"/>
    </location>
</feature>
<evidence type="ECO:0000256" key="2">
    <source>
        <dbReference type="ARBA" id="ARBA00006448"/>
    </source>
</evidence>
<feature type="transmembrane region" description="Helical" evidence="8">
    <location>
        <begin position="75"/>
        <end position="95"/>
    </location>
</feature>
<keyword evidence="5 8" id="KW-1133">Transmembrane helix</keyword>